<dbReference type="GO" id="GO:0005737">
    <property type="term" value="C:cytoplasm"/>
    <property type="evidence" value="ECO:0007669"/>
    <property type="project" value="TreeGrafter"/>
</dbReference>
<evidence type="ECO:0000259" key="5">
    <source>
        <dbReference type="Pfam" id="PF01555"/>
    </source>
</evidence>
<dbReference type="InterPro" id="IPR002941">
    <property type="entry name" value="DNA_methylase_N4/N6"/>
</dbReference>
<evidence type="ECO:0000313" key="6">
    <source>
        <dbReference type="EMBL" id="MCA9308222.1"/>
    </source>
</evidence>
<dbReference type="Gene3D" id="3.40.50.150">
    <property type="entry name" value="Vaccinia Virus protein VP39"/>
    <property type="match status" value="1"/>
</dbReference>
<dbReference type="InterPro" id="IPR002295">
    <property type="entry name" value="N4/N6-MTase_EcoPI_Mod-like"/>
</dbReference>
<dbReference type="PRINTS" id="PR00506">
    <property type="entry name" value="D21N6MTFRASE"/>
</dbReference>
<dbReference type="SUPFAM" id="SSF53335">
    <property type="entry name" value="S-adenosyl-L-methionine-dependent methyltransferases"/>
    <property type="match status" value="1"/>
</dbReference>
<dbReference type="Pfam" id="PF01555">
    <property type="entry name" value="N6_N4_Mtase"/>
    <property type="match status" value="1"/>
</dbReference>
<dbReference type="InterPro" id="IPR029063">
    <property type="entry name" value="SAM-dependent_MTases_sf"/>
</dbReference>
<dbReference type="PANTHER" id="PTHR13370:SF24">
    <property type="entry name" value="TYPE III RESTRICTION-MODIFICATION ENZYME STYLTI MOD SUBUNIT"/>
    <property type="match status" value="1"/>
</dbReference>
<reference evidence="6" key="1">
    <citation type="submission" date="2020-04" db="EMBL/GenBank/DDBJ databases">
        <authorList>
            <person name="Zhang T."/>
        </authorList>
    </citation>
    <scope>NUCLEOTIDE SEQUENCE</scope>
    <source>
        <strain evidence="6">HKST-UBA79</strain>
    </source>
</reference>
<evidence type="ECO:0000256" key="2">
    <source>
        <dbReference type="ARBA" id="ARBA00022603"/>
    </source>
</evidence>
<accession>A0A955J2B8</accession>
<dbReference type="GO" id="GO:0008170">
    <property type="term" value="F:N-methyltransferase activity"/>
    <property type="evidence" value="ECO:0007669"/>
    <property type="project" value="InterPro"/>
</dbReference>
<reference evidence="6" key="2">
    <citation type="journal article" date="2021" name="Microbiome">
        <title>Successional dynamics and alternative stable states in a saline activated sludge microbial community over 9 years.</title>
        <authorList>
            <person name="Wang Y."/>
            <person name="Ye J."/>
            <person name="Ju F."/>
            <person name="Liu L."/>
            <person name="Boyd J.A."/>
            <person name="Deng Y."/>
            <person name="Parks D.H."/>
            <person name="Jiang X."/>
            <person name="Yin X."/>
            <person name="Woodcroft B.J."/>
            <person name="Tyson G.W."/>
            <person name="Hugenholtz P."/>
            <person name="Polz M.F."/>
            <person name="Zhang T."/>
        </authorList>
    </citation>
    <scope>NUCLEOTIDE SEQUENCE</scope>
    <source>
        <strain evidence="6">HKST-UBA79</strain>
    </source>
</reference>
<sequence>MDKNSQEIEAIKGRPMLHWYGKKPLEAIEYFPAQEKEVYGDVNAKDFSKLFWGDNLQVLSHLLKDYRGKIDLIYIDPPFDSKADYVKKVRIRGEKFEGQQQSLLEEKQYTDIWENDEYLQFMYERLSIIRELLSDTGSLFLQADWHRGFHLKLILDEIFGVECFKNEIIWHYRTGNLADKQFQRKHDNIYFYSKSANNKFYSQEQKEYYFCIYGPDFKTSFKGRNHGEDKHGEFRISQVDDVWDISAVFTLSNEHLPYPTQKPEELIERIVNSTTDRGDLVMDCFCGSGTTLAVAQRLGRKWIGCDINIGAIQTTTKRLNQIIQEQKKNNEKGFKGNHAFKVLNVNEYDMFKNELEAKEIIMDMYGVEPMKRSYFDGTLDNKYVKVMPLNRVLNKLDIAEVIKNIEKSIDTFTPKSSSKADEETYEESVLVIGSGIESDVIDFIKKENKTHVKIEVRDIQSDKKNLIFKKPPEAELEVNVTGNKLTVEIKDFHSPLLIKKLQLENEKRLKQGSEAKVEDFRQIIDSVSIDVDYNGTLFNAEIMDLPDKKSVIEARYEYTYDKKGKQTVAIKIIDVLGEEYFETFKVEVK</sequence>
<evidence type="ECO:0000256" key="1">
    <source>
        <dbReference type="ARBA" id="ARBA00006594"/>
    </source>
</evidence>
<comment type="caution">
    <text evidence="6">The sequence shown here is derived from an EMBL/GenBank/DDBJ whole genome shotgun (WGS) entry which is preliminary data.</text>
</comment>
<dbReference type="GO" id="GO:0003677">
    <property type="term" value="F:DNA binding"/>
    <property type="evidence" value="ECO:0007669"/>
    <property type="project" value="InterPro"/>
</dbReference>
<dbReference type="Proteomes" id="UP000740557">
    <property type="component" value="Unassembled WGS sequence"/>
</dbReference>
<feature type="domain" description="DNA methylase N-4/N-6" evidence="5">
    <location>
        <begin position="70"/>
        <end position="315"/>
    </location>
</feature>
<dbReference type="EMBL" id="JAGQNX010000051">
    <property type="protein sequence ID" value="MCA9308222.1"/>
    <property type="molecule type" value="Genomic_DNA"/>
</dbReference>
<name>A0A955J2B8_UNCKA</name>
<keyword evidence="3" id="KW-0808">Transferase</keyword>
<dbReference type="PROSITE" id="PS00092">
    <property type="entry name" value="N6_MTASE"/>
    <property type="match status" value="1"/>
</dbReference>
<evidence type="ECO:0000256" key="3">
    <source>
        <dbReference type="ARBA" id="ARBA00022679"/>
    </source>
</evidence>
<dbReference type="GO" id="GO:0032259">
    <property type="term" value="P:methylation"/>
    <property type="evidence" value="ECO:0007669"/>
    <property type="project" value="UniProtKB-KW"/>
</dbReference>
<dbReference type="PANTHER" id="PTHR13370">
    <property type="entry name" value="RNA METHYLASE-RELATED"/>
    <property type="match status" value="1"/>
</dbReference>
<comment type="similarity">
    <text evidence="1">Belongs to the N(4)/N(6)-methyltransferase family.</text>
</comment>
<evidence type="ECO:0000256" key="4">
    <source>
        <dbReference type="ARBA" id="ARBA00022691"/>
    </source>
</evidence>
<protein>
    <submittedName>
        <fullName evidence="6">Site-specific DNA-methyltransferase</fullName>
    </submittedName>
</protein>
<proteinExistence type="inferred from homology"/>
<evidence type="ECO:0000313" key="7">
    <source>
        <dbReference type="Proteomes" id="UP000740557"/>
    </source>
</evidence>
<keyword evidence="4" id="KW-0949">S-adenosyl-L-methionine</keyword>
<organism evidence="6 7">
    <name type="scientific">candidate division WWE3 bacterium</name>
    <dbReference type="NCBI Taxonomy" id="2053526"/>
    <lineage>
        <taxon>Bacteria</taxon>
        <taxon>Katanobacteria</taxon>
    </lineage>
</organism>
<dbReference type="AlphaFoldDB" id="A0A955J2B8"/>
<keyword evidence="2" id="KW-0489">Methyltransferase</keyword>
<gene>
    <name evidence="6" type="ORF">KC980_01805</name>
</gene>
<dbReference type="InterPro" id="IPR002052">
    <property type="entry name" value="DNA_methylase_N6_adenine_CS"/>
</dbReference>